<evidence type="ECO:0000313" key="7">
    <source>
        <dbReference type="Proteomes" id="UP000217790"/>
    </source>
</evidence>
<dbReference type="AlphaFoldDB" id="A0A2H3CTF3"/>
<evidence type="ECO:0000256" key="4">
    <source>
        <dbReference type="ARBA" id="ARBA00023136"/>
    </source>
</evidence>
<keyword evidence="3 5" id="KW-1133">Transmembrane helix</keyword>
<evidence type="ECO:0000256" key="1">
    <source>
        <dbReference type="ARBA" id="ARBA00004141"/>
    </source>
</evidence>
<sequence>MISTRYQLETLYLFTRSDCKTIFFPVLMYSLAVSDEFKFGSFISTIVWLWLHLLQANVSNQTFSGDEDMINKPWRPIPSGRLTPRQARVFRWFLTGICLTISALCGRVVLFSSAALTLVEVLHDDFGLSGNLVLKNLCNVGGYITFELGASTCFNSRHNLDRNSSTALICSGILIFSTISAQDFADVKGDMLSGRRTLPIISPEGSRYYILAIIPFWSGSLVRVWSLGPISGSLFVGFGAYVGFRFFQFRDERSDRSNYVWYNVWLVVAHTLPYNTRTHVLL</sequence>
<evidence type="ECO:0000256" key="3">
    <source>
        <dbReference type="ARBA" id="ARBA00022989"/>
    </source>
</evidence>
<dbReference type="OMA" id="HWMERIP"/>
<dbReference type="Gene3D" id="1.10.357.140">
    <property type="entry name" value="UbiA prenyltransferase"/>
    <property type="match status" value="1"/>
</dbReference>
<name>A0A2H3CTF3_ARMGA</name>
<dbReference type="Proteomes" id="UP000217790">
    <property type="component" value="Unassembled WGS sequence"/>
</dbReference>
<keyword evidence="7" id="KW-1185">Reference proteome</keyword>
<gene>
    <name evidence="6" type="ORF">ARMGADRAFT_1127487</name>
</gene>
<evidence type="ECO:0000256" key="2">
    <source>
        <dbReference type="ARBA" id="ARBA00022692"/>
    </source>
</evidence>
<feature type="transmembrane region" description="Helical" evidence="5">
    <location>
        <begin position="230"/>
        <end position="247"/>
    </location>
</feature>
<reference evidence="7" key="1">
    <citation type="journal article" date="2017" name="Nat. Ecol. Evol.">
        <title>Genome expansion and lineage-specific genetic innovations in the forest pathogenic fungi Armillaria.</title>
        <authorList>
            <person name="Sipos G."/>
            <person name="Prasanna A.N."/>
            <person name="Walter M.C."/>
            <person name="O'Connor E."/>
            <person name="Balint B."/>
            <person name="Krizsan K."/>
            <person name="Kiss B."/>
            <person name="Hess J."/>
            <person name="Varga T."/>
            <person name="Slot J."/>
            <person name="Riley R."/>
            <person name="Boka B."/>
            <person name="Rigling D."/>
            <person name="Barry K."/>
            <person name="Lee J."/>
            <person name="Mihaltcheva S."/>
            <person name="LaButti K."/>
            <person name="Lipzen A."/>
            <person name="Waldron R."/>
            <person name="Moloney N.M."/>
            <person name="Sperisen C."/>
            <person name="Kredics L."/>
            <person name="Vagvoelgyi C."/>
            <person name="Patrignani A."/>
            <person name="Fitzpatrick D."/>
            <person name="Nagy I."/>
            <person name="Doyle S."/>
            <person name="Anderson J.B."/>
            <person name="Grigoriev I.V."/>
            <person name="Gueldener U."/>
            <person name="Muensterkoetter M."/>
            <person name="Nagy L.G."/>
        </authorList>
    </citation>
    <scope>NUCLEOTIDE SEQUENCE [LARGE SCALE GENOMIC DNA]</scope>
    <source>
        <strain evidence="7">Ar21-2</strain>
    </source>
</reference>
<dbReference type="PANTHER" id="PTHR42723:SF1">
    <property type="entry name" value="CHLOROPHYLL SYNTHASE, CHLOROPLASTIC"/>
    <property type="match status" value="1"/>
</dbReference>
<dbReference type="EMBL" id="KZ293684">
    <property type="protein sequence ID" value="PBK86349.1"/>
    <property type="molecule type" value="Genomic_DNA"/>
</dbReference>
<dbReference type="InParanoid" id="A0A2H3CTF3"/>
<dbReference type="GO" id="GO:0016020">
    <property type="term" value="C:membrane"/>
    <property type="evidence" value="ECO:0007669"/>
    <property type="project" value="UniProtKB-SubCell"/>
</dbReference>
<dbReference type="STRING" id="47427.A0A2H3CTF3"/>
<organism evidence="6 7">
    <name type="scientific">Armillaria gallica</name>
    <name type="common">Bulbous honey fungus</name>
    <name type="synonym">Armillaria bulbosa</name>
    <dbReference type="NCBI Taxonomy" id="47427"/>
    <lineage>
        <taxon>Eukaryota</taxon>
        <taxon>Fungi</taxon>
        <taxon>Dikarya</taxon>
        <taxon>Basidiomycota</taxon>
        <taxon>Agaricomycotina</taxon>
        <taxon>Agaricomycetes</taxon>
        <taxon>Agaricomycetidae</taxon>
        <taxon>Agaricales</taxon>
        <taxon>Marasmiineae</taxon>
        <taxon>Physalacriaceae</taxon>
        <taxon>Armillaria</taxon>
    </lineage>
</organism>
<keyword evidence="4 5" id="KW-0472">Membrane</keyword>
<dbReference type="CDD" id="cd13965">
    <property type="entry name" value="PT_UbiA_3"/>
    <property type="match status" value="1"/>
</dbReference>
<dbReference type="InterPro" id="IPR044878">
    <property type="entry name" value="UbiA_sf"/>
</dbReference>
<dbReference type="InterPro" id="IPR050475">
    <property type="entry name" value="Prenyltransferase_related"/>
</dbReference>
<accession>A0A2H3CTF3</accession>
<comment type="subcellular location">
    <subcellularLocation>
        <location evidence="1">Membrane</location>
        <topology evidence="1">Multi-pass membrane protein</topology>
    </subcellularLocation>
</comment>
<evidence type="ECO:0000313" key="6">
    <source>
        <dbReference type="EMBL" id="PBK86349.1"/>
    </source>
</evidence>
<dbReference type="InterPro" id="IPR000537">
    <property type="entry name" value="UbiA_prenyltransferase"/>
</dbReference>
<protein>
    <recommendedName>
        <fullName evidence="8">UbiA prenyltransferase</fullName>
    </recommendedName>
</protein>
<dbReference type="Pfam" id="PF01040">
    <property type="entry name" value="UbiA"/>
    <property type="match status" value="1"/>
</dbReference>
<feature type="transmembrane region" description="Helical" evidence="5">
    <location>
        <begin position="259"/>
        <end position="276"/>
    </location>
</feature>
<dbReference type="GO" id="GO:0016765">
    <property type="term" value="F:transferase activity, transferring alkyl or aryl (other than methyl) groups"/>
    <property type="evidence" value="ECO:0007669"/>
    <property type="project" value="InterPro"/>
</dbReference>
<feature type="transmembrane region" description="Helical" evidence="5">
    <location>
        <begin position="89"/>
        <end position="110"/>
    </location>
</feature>
<proteinExistence type="predicted"/>
<evidence type="ECO:0008006" key="8">
    <source>
        <dbReference type="Google" id="ProtNLM"/>
    </source>
</evidence>
<keyword evidence="2 5" id="KW-0812">Transmembrane</keyword>
<dbReference type="PANTHER" id="PTHR42723">
    <property type="entry name" value="CHLOROPHYLL SYNTHASE"/>
    <property type="match status" value="1"/>
</dbReference>
<evidence type="ECO:0000256" key="5">
    <source>
        <dbReference type="SAM" id="Phobius"/>
    </source>
</evidence>
<dbReference type="OrthoDB" id="434972at2759"/>